<dbReference type="InterPro" id="IPR033413">
    <property type="entry name" value="DUF5117"/>
</dbReference>
<sequence>MLITGLFLTVSGHLNAAEPLPDLSVYTKGFQQQEGLLDVYYDVESGSVYLAIARQSPQYLFQSSLPHGVGSNDIGLDRGQLGETRLVQFEQFGKKLLLKQINTQFRASAANPAERASVEEAFASAVIAGLPIVAANDKQWLVDYTEFLLSDIHGVGKRLRDKKQGSFSLDRQRSGVYLSRTKAFEQNTELEALVTFGGEGTGEYLKQVSPTSDSLSVHLHHSFIQLPDDDYKPRVFHPYSGFWSIDYEDYSQPIYAEKTQRLIPRHRLIKKDPSAAMSEPIEPIIYYLDPGIPEPIKSALKEGALWWNDGFERLGFENAFQVQELPLGADPMDVRYNVIQWVHRATRGWSYGSSVIDPRTGEIIKGHVTLGSLRVRQDFLIALGLTSPFTENQSDNRLGELTQSQQAMALSRIKQLAAHEVGHTLGIAHNFAASENGRASVMDYPHPMLSVKKGRVDLSEAYATGLGEWDFHVIEYGYRHFASLEQEKNELQSIIDRTKSAGLRYLSDPDARPSHAVSVQGHLWDNGDDTIEELKNLSEVRALALAQFGKSSLPYGLPFSELEERLAPIYLLHRYQVEAVAKLIGGYEYSYEINKPEEAPVGLSPVSMQMQLKALDILLQTVSVNYLSLPEALITLIPPKSYGYRRNRESFQGRNGLLFDPISAAESAAAHTLRFILQPERLNRLHQISHQQQWKAFSLKGVVQSVINRVVNNDVTKTQKGTFAELLNNRLKFVALFSLINVADSSVLAPEARAEIHQELRVLRKALYRDKNSAVSQEMAFSLQKYLEEGSRKEYFLPKTLPPGSPI</sequence>
<dbReference type="InterPro" id="IPR032534">
    <property type="entry name" value="EcxA_zinc-bd"/>
</dbReference>
<keyword evidence="3" id="KW-0378">Hydrolase</keyword>
<organism evidence="3 4">
    <name type="scientific">Marinibactrum halimedae</name>
    <dbReference type="NCBI Taxonomy" id="1444977"/>
    <lineage>
        <taxon>Bacteria</taxon>
        <taxon>Pseudomonadati</taxon>
        <taxon>Pseudomonadota</taxon>
        <taxon>Gammaproteobacteria</taxon>
        <taxon>Cellvibrionales</taxon>
        <taxon>Cellvibrionaceae</taxon>
        <taxon>Marinibactrum</taxon>
    </lineage>
</organism>
<dbReference type="Proteomes" id="UP001156870">
    <property type="component" value="Unassembled WGS sequence"/>
</dbReference>
<dbReference type="Gene3D" id="3.40.390.10">
    <property type="entry name" value="Collagenase (Catalytic Domain)"/>
    <property type="match status" value="1"/>
</dbReference>
<dbReference type="PANTHER" id="PTHR38478">
    <property type="entry name" value="PEPTIDASE M1A AND M12B"/>
    <property type="match status" value="1"/>
</dbReference>
<dbReference type="CDD" id="cd04276">
    <property type="entry name" value="ZnMc_MMP_like_2"/>
    <property type="match status" value="1"/>
</dbReference>
<dbReference type="GO" id="GO:0008237">
    <property type="term" value="F:metallopeptidase activity"/>
    <property type="evidence" value="ECO:0007669"/>
    <property type="project" value="UniProtKB-KW"/>
</dbReference>
<dbReference type="InterPro" id="IPR024079">
    <property type="entry name" value="MetalloPept_cat_dom_sf"/>
</dbReference>
<evidence type="ECO:0000313" key="3">
    <source>
        <dbReference type="EMBL" id="GLS25356.1"/>
    </source>
</evidence>
<gene>
    <name evidence="3" type="ORF">GCM10007877_10700</name>
</gene>
<feature type="domain" description="DUF5117" evidence="2">
    <location>
        <begin position="79"/>
        <end position="271"/>
    </location>
</feature>
<dbReference type="Pfam" id="PF16313">
    <property type="entry name" value="DUF4953"/>
    <property type="match status" value="1"/>
</dbReference>
<accession>A0AA37WML0</accession>
<protein>
    <submittedName>
        <fullName evidence="3">Periplasmic metalloprotease</fullName>
    </submittedName>
</protein>
<dbReference type="InterPro" id="IPR034032">
    <property type="entry name" value="Zn_MMP-like_bac"/>
</dbReference>
<keyword evidence="3" id="KW-0645">Protease</keyword>
<keyword evidence="3" id="KW-0482">Metalloprotease</keyword>
<evidence type="ECO:0000259" key="1">
    <source>
        <dbReference type="Pfam" id="PF16313"/>
    </source>
</evidence>
<evidence type="ECO:0000313" key="4">
    <source>
        <dbReference type="Proteomes" id="UP001156870"/>
    </source>
</evidence>
<name>A0AA37WML0_9GAMM</name>
<dbReference type="PANTHER" id="PTHR38478:SF1">
    <property type="entry name" value="ZINC DEPENDENT METALLOPROTEASE DOMAIN LIPOPROTEIN"/>
    <property type="match status" value="1"/>
</dbReference>
<dbReference type="AlphaFoldDB" id="A0AA37WML0"/>
<evidence type="ECO:0000259" key="2">
    <source>
        <dbReference type="Pfam" id="PF17148"/>
    </source>
</evidence>
<dbReference type="SUPFAM" id="SSF55486">
    <property type="entry name" value="Metalloproteases ('zincins'), catalytic domain"/>
    <property type="match status" value="1"/>
</dbReference>
<dbReference type="EMBL" id="BSPD01000029">
    <property type="protein sequence ID" value="GLS25356.1"/>
    <property type="molecule type" value="Genomic_DNA"/>
</dbReference>
<dbReference type="Pfam" id="PF17148">
    <property type="entry name" value="DUF5117"/>
    <property type="match status" value="1"/>
</dbReference>
<keyword evidence="4" id="KW-1185">Reference proteome</keyword>
<reference evidence="3 4" key="1">
    <citation type="journal article" date="2014" name="Int. J. Syst. Evol. Microbiol.">
        <title>Complete genome sequence of Corynebacterium casei LMG S-19264T (=DSM 44701T), isolated from a smear-ripened cheese.</title>
        <authorList>
            <consortium name="US DOE Joint Genome Institute (JGI-PGF)"/>
            <person name="Walter F."/>
            <person name="Albersmeier A."/>
            <person name="Kalinowski J."/>
            <person name="Ruckert C."/>
        </authorList>
    </citation>
    <scope>NUCLEOTIDE SEQUENCE [LARGE SCALE GENOMIC DNA]</scope>
    <source>
        <strain evidence="3 4">NBRC 110095</strain>
    </source>
</reference>
<feature type="domain" description="EcxA zinc-binding" evidence="1">
    <location>
        <begin position="404"/>
        <end position="714"/>
    </location>
</feature>
<proteinExistence type="predicted"/>
<comment type="caution">
    <text evidence="3">The sequence shown here is derived from an EMBL/GenBank/DDBJ whole genome shotgun (WGS) entry which is preliminary data.</text>
</comment>